<dbReference type="PROSITE" id="PS00086">
    <property type="entry name" value="CYTOCHROME_P450"/>
    <property type="match status" value="1"/>
</dbReference>
<evidence type="ECO:0000256" key="4">
    <source>
        <dbReference type="ARBA" id="ARBA00023002"/>
    </source>
</evidence>
<proteinExistence type="inferred from homology"/>
<gene>
    <name evidence="8" type="ORF">ACFO0B_06555</name>
</gene>
<evidence type="ECO:0000313" key="9">
    <source>
        <dbReference type="Proteomes" id="UP001595696"/>
    </source>
</evidence>
<keyword evidence="5 7" id="KW-0408">Iron</keyword>
<protein>
    <submittedName>
        <fullName evidence="8">Cytochrome P450</fullName>
    </submittedName>
</protein>
<evidence type="ECO:0000256" key="6">
    <source>
        <dbReference type="ARBA" id="ARBA00023033"/>
    </source>
</evidence>
<dbReference type="Proteomes" id="UP001595696">
    <property type="component" value="Unassembled WGS sequence"/>
</dbReference>
<evidence type="ECO:0000313" key="8">
    <source>
        <dbReference type="EMBL" id="MFC3961645.1"/>
    </source>
</evidence>
<keyword evidence="4 7" id="KW-0560">Oxidoreductase</keyword>
<dbReference type="InterPro" id="IPR036396">
    <property type="entry name" value="Cyt_P450_sf"/>
</dbReference>
<dbReference type="CDD" id="cd11029">
    <property type="entry name" value="CYP107-like"/>
    <property type="match status" value="1"/>
</dbReference>
<dbReference type="InterPro" id="IPR017972">
    <property type="entry name" value="Cyt_P450_CS"/>
</dbReference>
<organism evidence="8 9">
    <name type="scientific">Nocardia jiangsuensis</name>
    <dbReference type="NCBI Taxonomy" id="1691563"/>
    <lineage>
        <taxon>Bacteria</taxon>
        <taxon>Bacillati</taxon>
        <taxon>Actinomycetota</taxon>
        <taxon>Actinomycetes</taxon>
        <taxon>Mycobacteriales</taxon>
        <taxon>Nocardiaceae</taxon>
        <taxon>Nocardia</taxon>
    </lineage>
</organism>
<dbReference type="Gene3D" id="1.10.630.10">
    <property type="entry name" value="Cytochrome P450"/>
    <property type="match status" value="1"/>
</dbReference>
<dbReference type="PRINTS" id="PR00359">
    <property type="entry name" value="BP450"/>
</dbReference>
<evidence type="ECO:0000256" key="2">
    <source>
        <dbReference type="ARBA" id="ARBA00022617"/>
    </source>
</evidence>
<keyword evidence="9" id="KW-1185">Reference proteome</keyword>
<comment type="caution">
    <text evidence="8">The sequence shown here is derived from an EMBL/GenBank/DDBJ whole genome shotgun (WGS) entry which is preliminary data.</text>
</comment>
<dbReference type="PANTHER" id="PTHR46696:SF1">
    <property type="entry name" value="CYTOCHROME P450 YJIB-RELATED"/>
    <property type="match status" value="1"/>
</dbReference>
<dbReference type="Pfam" id="PF00067">
    <property type="entry name" value="p450"/>
    <property type="match status" value="1"/>
</dbReference>
<dbReference type="SUPFAM" id="SSF48264">
    <property type="entry name" value="Cytochrome P450"/>
    <property type="match status" value="1"/>
</dbReference>
<dbReference type="InterPro" id="IPR002397">
    <property type="entry name" value="Cyt_P450_B"/>
</dbReference>
<evidence type="ECO:0000256" key="3">
    <source>
        <dbReference type="ARBA" id="ARBA00022723"/>
    </source>
</evidence>
<dbReference type="PRINTS" id="PR00385">
    <property type="entry name" value="P450"/>
</dbReference>
<accession>A0ABV8DPL7</accession>
<evidence type="ECO:0000256" key="5">
    <source>
        <dbReference type="ARBA" id="ARBA00023004"/>
    </source>
</evidence>
<reference evidence="9" key="1">
    <citation type="journal article" date="2019" name="Int. J. Syst. Evol. Microbiol.">
        <title>The Global Catalogue of Microorganisms (GCM) 10K type strain sequencing project: providing services to taxonomists for standard genome sequencing and annotation.</title>
        <authorList>
            <consortium name="The Broad Institute Genomics Platform"/>
            <consortium name="The Broad Institute Genome Sequencing Center for Infectious Disease"/>
            <person name="Wu L."/>
            <person name="Ma J."/>
        </authorList>
    </citation>
    <scope>NUCLEOTIDE SEQUENCE [LARGE SCALE GENOMIC DNA]</scope>
    <source>
        <strain evidence="9">CGMCC 4.7330</strain>
    </source>
</reference>
<dbReference type="PANTHER" id="PTHR46696">
    <property type="entry name" value="P450, PUTATIVE (EUROFUNG)-RELATED"/>
    <property type="match status" value="1"/>
</dbReference>
<keyword evidence="6 7" id="KW-0503">Monooxygenase</keyword>
<comment type="similarity">
    <text evidence="1 7">Belongs to the cytochrome P450 family.</text>
</comment>
<dbReference type="RefSeq" id="WP_378611403.1">
    <property type="nucleotide sequence ID" value="NZ_JBHSAX010000006.1"/>
</dbReference>
<name>A0ABV8DPL7_9NOCA</name>
<dbReference type="EMBL" id="JBHSAX010000006">
    <property type="protein sequence ID" value="MFC3961645.1"/>
    <property type="molecule type" value="Genomic_DNA"/>
</dbReference>
<dbReference type="InterPro" id="IPR001128">
    <property type="entry name" value="Cyt_P450"/>
</dbReference>
<keyword evidence="2 7" id="KW-0349">Heme</keyword>
<sequence length="409" mass="44295">MTELVLTGVDFAAELAQLRATGSAARVVLPGGVRAWAITDGELLKQVMTDPRVSKDARRHWPDFDSEATRGWVMYPWVAVSSMLTAYGAEHRRLRTLVSAAFTRRRIEELRPRITAIVAELLDELAAAPVGVSVDLRAQFADEVPSRVICELLGVAAERARRLCEHTAAILDTTLTPEQAAANFASLYAVLAETLAHKRAHPGDDVATALIAARADDGDRLSEQELGDTLLLLVTAGYETTAHLLDQAIVAVLADPQLRIDLFMGQHDWPEVIEETLRLNPPLIHMPFRFATTDIDLGEVTISRGEIILASLAAVGRDPGVHIDGELFDPGRENKAHLAFGHGPHYCLGEPLARLEAEIALPALLARFPQMTSTGEPAALARRPSLIVNGHNAIPVRLNPPSDAAAVAR</sequence>
<keyword evidence="3 7" id="KW-0479">Metal-binding</keyword>
<evidence type="ECO:0000256" key="7">
    <source>
        <dbReference type="RuleBase" id="RU000461"/>
    </source>
</evidence>
<evidence type="ECO:0000256" key="1">
    <source>
        <dbReference type="ARBA" id="ARBA00010617"/>
    </source>
</evidence>